<dbReference type="EMBL" id="LVWA01000005">
    <property type="protein sequence ID" value="OKL40511.1"/>
    <property type="molecule type" value="Genomic_DNA"/>
</dbReference>
<dbReference type="Proteomes" id="UP000186551">
    <property type="component" value="Unassembled WGS sequence"/>
</dbReference>
<dbReference type="AlphaFoldDB" id="A0A1Q5PEC0"/>
<reference evidence="4 5" key="1">
    <citation type="submission" date="2016-03" db="EMBL/GenBank/DDBJ databases">
        <title>Genome sequence of Pontibacter sp. nov., of the family cytophagaceae, isolated from marine sediment of the Yellow Sea, China.</title>
        <authorList>
            <person name="Zhang G."/>
            <person name="Zhang R."/>
        </authorList>
    </citation>
    <scope>NUCLEOTIDE SEQUENCE [LARGE SCALE GENOMIC DNA]</scope>
    <source>
        <strain evidence="4 5">S10-8</strain>
    </source>
</reference>
<protein>
    <recommendedName>
        <fullName evidence="6">DUF3298 domain-containing protein</fullName>
    </recommendedName>
</protein>
<sequence length="281" mass="30872">MLKPTFYTLALAAAILTGCQSSAGEEAATRTHVQEQTAEQPLSFRSQTITRKSSYCSQGPEACAEATITYLEAMGGNEALRQSINQYVRQQILNLQLDNNPDADTTATDQLAAARVAEAFVKQQEDFLIAMEEIPASAAWWLKVKVMAAYQSSAVTTLTVSSSTYAGGAHPNTYLSLQSFGSNGQKLRLADLVLDTVQLQQLVEQEFRRIRDLEVGMPLVEAGLFVEGNALPLPRQAGLTPEGLRLYYNAYEVGPYVFGATDILLTYQQLDDLLRDKYKPD</sequence>
<proteinExistence type="predicted"/>
<dbReference type="InterPro" id="IPR037126">
    <property type="entry name" value="PdaC/RsiV-like_sf"/>
</dbReference>
<dbReference type="Gene3D" id="3.30.565.40">
    <property type="entry name" value="Fervidobacterium nodosum Rt17-B1 like"/>
    <property type="match status" value="1"/>
</dbReference>
<dbReference type="InterPro" id="IPR021729">
    <property type="entry name" value="DUF3298"/>
</dbReference>
<evidence type="ECO:0000259" key="3">
    <source>
        <dbReference type="Pfam" id="PF13739"/>
    </source>
</evidence>
<evidence type="ECO:0000313" key="4">
    <source>
        <dbReference type="EMBL" id="OKL40511.1"/>
    </source>
</evidence>
<name>A0A1Q5PEC0_9BACT</name>
<evidence type="ECO:0008006" key="6">
    <source>
        <dbReference type="Google" id="ProtNLM"/>
    </source>
</evidence>
<dbReference type="Gene3D" id="3.90.640.20">
    <property type="entry name" value="Heat-shock cognate protein, ATPase"/>
    <property type="match status" value="1"/>
</dbReference>
<keyword evidence="5" id="KW-1185">Reference proteome</keyword>
<dbReference type="RefSeq" id="WP_083610330.1">
    <property type="nucleotide sequence ID" value="NZ_LVWA01000005.1"/>
</dbReference>
<feature type="chain" id="PRO_5013248239" description="DUF3298 domain-containing protein" evidence="1">
    <location>
        <begin position="24"/>
        <end position="281"/>
    </location>
</feature>
<feature type="domain" description="DUF3298" evidence="2">
    <location>
        <begin position="198"/>
        <end position="267"/>
    </location>
</feature>
<dbReference type="Pfam" id="PF13739">
    <property type="entry name" value="PdaC"/>
    <property type="match status" value="1"/>
</dbReference>
<evidence type="ECO:0000256" key="1">
    <source>
        <dbReference type="SAM" id="SignalP"/>
    </source>
</evidence>
<evidence type="ECO:0000313" key="5">
    <source>
        <dbReference type="Proteomes" id="UP000186551"/>
    </source>
</evidence>
<dbReference type="OrthoDB" id="594879at2"/>
<dbReference type="PROSITE" id="PS51257">
    <property type="entry name" value="PROKAR_LIPOPROTEIN"/>
    <property type="match status" value="1"/>
</dbReference>
<accession>A0A1Q5PEC0</accession>
<evidence type="ECO:0000259" key="2">
    <source>
        <dbReference type="Pfam" id="PF11738"/>
    </source>
</evidence>
<comment type="caution">
    <text evidence="4">The sequence shown here is derived from an EMBL/GenBank/DDBJ whole genome shotgun (WGS) entry which is preliminary data.</text>
</comment>
<feature type="domain" description="Deacetylase PdaC" evidence="3">
    <location>
        <begin position="61"/>
        <end position="173"/>
    </location>
</feature>
<feature type="signal peptide" evidence="1">
    <location>
        <begin position="1"/>
        <end position="23"/>
    </location>
</feature>
<keyword evidence="1" id="KW-0732">Signal</keyword>
<dbReference type="STRING" id="1797110.A3841_19685"/>
<gene>
    <name evidence="4" type="ORF">A3841_19685</name>
</gene>
<dbReference type="Pfam" id="PF11738">
    <property type="entry name" value="DUF3298"/>
    <property type="match status" value="1"/>
</dbReference>
<organism evidence="4 5">
    <name type="scientific">Pontibacter flavimaris</name>
    <dbReference type="NCBI Taxonomy" id="1797110"/>
    <lineage>
        <taxon>Bacteria</taxon>
        <taxon>Pseudomonadati</taxon>
        <taxon>Bacteroidota</taxon>
        <taxon>Cytophagia</taxon>
        <taxon>Cytophagales</taxon>
        <taxon>Hymenobacteraceae</taxon>
        <taxon>Pontibacter</taxon>
    </lineage>
</organism>
<dbReference type="InterPro" id="IPR025303">
    <property type="entry name" value="PdaC"/>
</dbReference>